<name>A0A381XXB0_9ZZZZ</name>
<gene>
    <name evidence="2" type="ORF">METZ01_LOCUS122124</name>
</gene>
<feature type="compositionally biased region" description="Basic residues" evidence="1">
    <location>
        <begin position="282"/>
        <end position="299"/>
    </location>
</feature>
<evidence type="ECO:0000313" key="2">
    <source>
        <dbReference type="EMBL" id="SVA69270.1"/>
    </source>
</evidence>
<feature type="compositionally biased region" description="Acidic residues" evidence="1">
    <location>
        <begin position="327"/>
        <end position="339"/>
    </location>
</feature>
<sequence>MSKQTNEEMLVQFFTEHKEQKGEVVSLLTRILAQLEMNANTSKNDNVQSDLSLKSKDADVSSIRKEVIEKIAQKEYSQSLHKSFKFKQLQRAFVTGKGDLSCVQVAYEEALERCDEPDVIRSKIQKIKDDREGGKSIQNRGVIGIFSKISSVDWLHCLTDKDKEIYHAMNLFLKENCVKFYDDNVDLYKRVRNKDSIIKDFRTAVCKSWARNGLDMEFTDNTKLQIPELSKEEIKEWIDKLNLKKSTTEDEVEVEKETEMELDVNSEDETEDETEKVPTPKPVKKRKARKPSSKKKSSAKKSTSDTESKKTPPKRRGRPVRKMAEMSDSDDSDSDSDSD</sequence>
<accession>A0A381XXB0</accession>
<reference evidence="2" key="1">
    <citation type="submission" date="2018-05" db="EMBL/GenBank/DDBJ databases">
        <authorList>
            <person name="Lanie J.A."/>
            <person name="Ng W.-L."/>
            <person name="Kazmierczak K.M."/>
            <person name="Andrzejewski T.M."/>
            <person name="Davidsen T.M."/>
            <person name="Wayne K.J."/>
            <person name="Tettelin H."/>
            <person name="Glass J.I."/>
            <person name="Rusch D."/>
            <person name="Podicherti R."/>
            <person name="Tsui H.-C.T."/>
            <person name="Winkler M.E."/>
        </authorList>
    </citation>
    <scope>NUCLEOTIDE SEQUENCE</scope>
</reference>
<protein>
    <submittedName>
        <fullName evidence="2">Uncharacterized protein</fullName>
    </submittedName>
</protein>
<feature type="region of interest" description="Disordered" evidence="1">
    <location>
        <begin position="248"/>
        <end position="339"/>
    </location>
</feature>
<feature type="compositionally biased region" description="Acidic residues" evidence="1">
    <location>
        <begin position="249"/>
        <end position="274"/>
    </location>
</feature>
<dbReference type="EMBL" id="UINC01016679">
    <property type="protein sequence ID" value="SVA69270.1"/>
    <property type="molecule type" value="Genomic_DNA"/>
</dbReference>
<evidence type="ECO:0000256" key="1">
    <source>
        <dbReference type="SAM" id="MobiDB-lite"/>
    </source>
</evidence>
<feature type="compositionally biased region" description="Basic residues" evidence="1">
    <location>
        <begin position="311"/>
        <end position="321"/>
    </location>
</feature>
<proteinExistence type="predicted"/>
<organism evidence="2">
    <name type="scientific">marine metagenome</name>
    <dbReference type="NCBI Taxonomy" id="408172"/>
    <lineage>
        <taxon>unclassified sequences</taxon>
        <taxon>metagenomes</taxon>
        <taxon>ecological metagenomes</taxon>
    </lineage>
</organism>
<dbReference type="AlphaFoldDB" id="A0A381XXB0"/>